<dbReference type="InterPro" id="IPR047650">
    <property type="entry name" value="Transpos_IS110"/>
</dbReference>
<evidence type="ECO:0000313" key="2">
    <source>
        <dbReference type="EMBL" id="QJD29599.1"/>
    </source>
</evidence>
<dbReference type="KEGG" id="metu:GNH96_06185"/>
<gene>
    <name evidence="2" type="ORF">GNH96_06185</name>
</gene>
<dbReference type="Pfam" id="PF02371">
    <property type="entry name" value="Transposase_20"/>
    <property type="match status" value="1"/>
</dbReference>
<evidence type="ECO:0000313" key="3">
    <source>
        <dbReference type="Proteomes" id="UP000503004"/>
    </source>
</evidence>
<evidence type="ECO:0000259" key="1">
    <source>
        <dbReference type="Pfam" id="PF02371"/>
    </source>
</evidence>
<dbReference type="InterPro" id="IPR003346">
    <property type="entry name" value="Transposase_20"/>
</dbReference>
<protein>
    <submittedName>
        <fullName evidence="2">Transposase</fullName>
    </submittedName>
</protein>
<dbReference type="PANTHER" id="PTHR33055">
    <property type="entry name" value="TRANSPOSASE FOR INSERTION SEQUENCE ELEMENT IS1111A"/>
    <property type="match status" value="1"/>
</dbReference>
<name>A0A858Q6X7_9GAMM</name>
<keyword evidence="3" id="KW-1185">Reference proteome</keyword>
<sequence length="229" mass="25738">MFCRNPRLHRGWRQNIRDPTRRRVIVEALAECVAERRTESRLTQDGAGRRRQRRRQFFAPEGDWDVPSGFAKNGDAPAIPGIDDMAAAMILIEIGDDLSRFGSADRLASWAALCPGNNESAGKRKSGKTRKGNTIVRYLLCEAANAARRTKSVFASKYNGLVIRRGHKKAIVALAHKLIRTIFFVLNRRLPYRDSGFDYEAASVAKNAPRWIKALKKFGLWHHNAPAAA</sequence>
<dbReference type="Proteomes" id="UP000503004">
    <property type="component" value="Chromosome"/>
</dbReference>
<dbReference type="PANTHER" id="PTHR33055:SF15">
    <property type="entry name" value="TRANSPOSASE-RELATED"/>
    <property type="match status" value="1"/>
</dbReference>
<dbReference type="GO" id="GO:0003677">
    <property type="term" value="F:DNA binding"/>
    <property type="evidence" value="ECO:0007669"/>
    <property type="project" value="InterPro"/>
</dbReference>
<dbReference type="GO" id="GO:0004803">
    <property type="term" value="F:transposase activity"/>
    <property type="evidence" value="ECO:0007669"/>
    <property type="project" value="InterPro"/>
</dbReference>
<feature type="domain" description="Transposase IS116/IS110/IS902 C-terminal" evidence="1">
    <location>
        <begin position="79"/>
        <end position="158"/>
    </location>
</feature>
<dbReference type="AlphaFoldDB" id="A0A858Q6X7"/>
<reference evidence="3" key="1">
    <citation type="submission" date="2019-12" db="EMBL/GenBank/DDBJ databases">
        <authorList>
            <person name="Awala S.I."/>
            <person name="Rhee S.K."/>
        </authorList>
    </citation>
    <scope>NUCLEOTIDE SEQUENCE [LARGE SCALE GENOMIC DNA]</scope>
    <source>
        <strain evidence="3">IM1</strain>
    </source>
</reference>
<dbReference type="GO" id="GO:0006313">
    <property type="term" value="P:DNA transposition"/>
    <property type="evidence" value="ECO:0007669"/>
    <property type="project" value="InterPro"/>
</dbReference>
<proteinExistence type="predicted"/>
<organism evidence="2 3">
    <name type="scientific">Methylococcus geothermalis</name>
    <dbReference type="NCBI Taxonomy" id="2681310"/>
    <lineage>
        <taxon>Bacteria</taxon>
        <taxon>Pseudomonadati</taxon>
        <taxon>Pseudomonadota</taxon>
        <taxon>Gammaproteobacteria</taxon>
        <taxon>Methylococcales</taxon>
        <taxon>Methylococcaceae</taxon>
        <taxon>Methylococcus</taxon>
    </lineage>
</organism>
<dbReference type="EMBL" id="CP046565">
    <property type="protein sequence ID" value="QJD29599.1"/>
    <property type="molecule type" value="Genomic_DNA"/>
</dbReference>
<accession>A0A858Q6X7</accession>